<dbReference type="SUPFAM" id="SSF102645">
    <property type="entry name" value="CoaB-like"/>
    <property type="match status" value="1"/>
</dbReference>
<feature type="domain" description="DNA/pantothenate metabolism flavoprotein C-terminal" evidence="1">
    <location>
        <begin position="56"/>
        <end position="161"/>
    </location>
</feature>
<organism evidence="2 3">
    <name type="scientific">Limnoglobus roseus</name>
    <dbReference type="NCBI Taxonomy" id="2598579"/>
    <lineage>
        <taxon>Bacteria</taxon>
        <taxon>Pseudomonadati</taxon>
        <taxon>Planctomycetota</taxon>
        <taxon>Planctomycetia</taxon>
        <taxon>Gemmatales</taxon>
        <taxon>Gemmataceae</taxon>
        <taxon>Limnoglobus</taxon>
    </lineage>
</organism>
<dbReference type="GO" id="GO:0003824">
    <property type="term" value="F:catalytic activity"/>
    <property type="evidence" value="ECO:0007669"/>
    <property type="project" value="UniProtKB-ARBA"/>
</dbReference>
<protein>
    <submittedName>
        <fullName evidence="2">Bifunctional phosphopantothenoylcysteine decarboxylase/phosphopantothenate synthase</fullName>
    </submittedName>
</protein>
<evidence type="ECO:0000313" key="2">
    <source>
        <dbReference type="EMBL" id="QEL15194.1"/>
    </source>
</evidence>
<dbReference type="OrthoDB" id="9802554at2"/>
<dbReference type="EMBL" id="CP042425">
    <property type="protein sequence ID" value="QEL15194.1"/>
    <property type="molecule type" value="Genomic_DNA"/>
</dbReference>
<proteinExistence type="predicted"/>
<dbReference type="KEGG" id="lrs:PX52LOC_02109"/>
<dbReference type="AlphaFoldDB" id="A0A5C1ADK7"/>
<gene>
    <name evidence="2" type="ORF">PX52LOC_02109</name>
</gene>
<sequence>MLLYPLSGRGTTPRVGPDGAVHFAPTAHSLTRLSHGRVARLKSPSLVGFRATIQRMNLLITAGSPRSPIDKVRCVGTVFTGQTGALLARAAWGRGHTVTLLTSNAERLPEVPADAGLSERRLMPIVYNTFDDLSAVMQQQLRSKPIDVLIHTAAAADYLVAGSFAPELGTYFNVRNKAWESREKPTMIEQPTDRANSGEPELWVRLVRAPRLVDRLRGPWGYKGLFVRFTLETARSDAELRGAAEFTRKQSEADLIVAGTFESMAHWVLMGPVDGRYERVPRRELADRLMLVVEHMRRTNQGSWHDE</sequence>
<evidence type="ECO:0000259" key="1">
    <source>
        <dbReference type="Pfam" id="PF04127"/>
    </source>
</evidence>
<dbReference type="Proteomes" id="UP000324974">
    <property type="component" value="Chromosome"/>
</dbReference>
<reference evidence="3" key="1">
    <citation type="submission" date="2019-08" db="EMBL/GenBank/DDBJ databases">
        <title>Limnoglobus roseus gen. nov., sp. nov., a novel freshwater planctomycete with a giant genome from the family Gemmataceae.</title>
        <authorList>
            <person name="Kulichevskaya I.S."/>
            <person name="Naumoff D.G."/>
            <person name="Miroshnikov K."/>
            <person name="Ivanova A."/>
            <person name="Philippov D.A."/>
            <person name="Hakobyan A."/>
            <person name="Rijpstra I.C."/>
            <person name="Sinninghe Damste J.S."/>
            <person name="Liesack W."/>
            <person name="Dedysh S.N."/>
        </authorList>
    </citation>
    <scope>NUCLEOTIDE SEQUENCE [LARGE SCALE GENOMIC DNA]</scope>
    <source>
        <strain evidence="3">PX52</strain>
    </source>
</reference>
<dbReference type="GO" id="GO:0015937">
    <property type="term" value="P:coenzyme A biosynthetic process"/>
    <property type="evidence" value="ECO:0007669"/>
    <property type="project" value="UniProtKB-ARBA"/>
</dbReference>
<dbReference type="InterPro" id="IPR035929">
    <property type="entry name" value="CoaB-like_sf"/>
</dbReference>
<dbReference type="Gene3D" id="3.40.50.10300">
    <property type="entry name" value="CoaB-like"/>
    <property type="match status" value="1"/>
</dbReference>
<dbReference type="InterPro" id="IPR007085">
    <property type="entry name" value="DNA/pantothenate-metab_flavo_C"/>
</dbReference>
<accession>A0A5C1ADK7</accession>
<dbReference type="Pfam" id="PF04127">
    <property type="entry name" value="DFP"/>
    <property type="match status" value="1"/>
</dbReference>
<keyword evidence="3" id="KW-1185">Reference proteome</keyword>
<evidence type="ECO:0000313" key="3">
    <source>
        <dbReference type="Proteomes" id="UP000324974"/>
    </source>
</evidence>
<name>A0A5C1ADK7_9BACT</name>